<organism evidence="4 5">
    <name type="scientific">Armatimonas rosea</name>
    <dbReference type="NCBI Taxonomy" id="685828"/>
    <lineage>
        <taxon>Bacteria</taxon>
        <taxon>Bacillati</taxon>
        <taxon>Armatimonadota</taxon>
        <taxon>Armatimonadia</taxon>
        <taxon>Armatimonadales</taxon>
        <taxon>Armatimonadaceae</taxon>
        <taxon>Armatimonas</taxon>
    </lineage>
</organism>
<dbReference type="InterPro" id="IPR013424">
    <property type="entry name" value="Ice-binding_C"/>
</dbReference>
<dbReference type="Pfam" id="PF07589">
    <property type="entry name" value="PEP-CTERM"/>
    <property type="match status" value="1"/>
</dbReference>
<accession>A0A7W9W8E9</accession>
<name>A0A7W9W8E9_ARMRO</name>
<feature type="domain" description="Ice-binding protein C-terminal" evidence="3">
    <location>
        <begin position="228"/>
        <end position="249"/>
    </location>
</feature>
<keyword evidence="5" id="KW-1185">Reference proteome</keyword>
<proteinExistence type="predicted"/>
<dbReference type="Proteomes" id="UP000520814">
    <property type="component" value="Unassembled WGS sequence"/>
</dbReference>
<gene>
    <name evidence="4" type="ORF">HNQ39_003875</name>
</gene>
<feature type="chain" id="PRO_5030577995" description="Ice-binding protein C-terminal domain-containing protein" evidence="2">
    <location>
        <begin position="20"/>
        <end position="252"/>
    </location>
</feature>
<reference evidence="4 5" key="1">
    <citation type="submission" date="2020-08" db="EMBL/GenBank/DDBJ databases">
        <title>Genomic Encyclopedia of Type Strains, Phase IV (KMG-IV): sequencing the most valuable type-strain genomes for metagenomic binning, comparative biology and taxonomic classification.</title>
        <authorList>
            <person name="Goeker M."/>
        </authorList>
    </citation>
    <scope>NUCLEOTIDE SEQUENCE [LARGE SCALE GENOMIC DNA]</scope>
    <source>
        <strain evidence="4 5">DSM 23562</strain>
    </source>
</reference>
<comment type="caution">
    <text evidence="4">The sequence shown here is derived from an EMBL/GenBank/DDBJ whole genome shotgun (WGS) entry which is preliminary data.</text>
</comment>
<evidence type="ECO:0000313" key="4">
    <source>
        <dbReference type="EMBL" id="MBB6052065.1"/>
    </source>
</evidence>
<evidence type="ECO:0000313" key="5">
    <source>
        <dbReference type="Proteomes" id="UP000520814"/>
    </source>
</evidence>
<evidence type="ECO:0000256" key="1">
    <source>
        <dbReference type="SAM" id="Phobius"/>
    </source>
</evidence>
<keyword evidence="1" id="KW-0472">Membrane</keyword>
<evidence type="ECO:0000256" key="2">
    <source>
        <dbReference type="SAM" id="SignalP"/>
    </source>
</evidence>
<protein>
    <recommendedName>
        <fullName evidence="3">Ice-binding protein C-terminal domain-containing protein</fullName>
    </recommendedName>
</protein>
<evidence type="ECO:0000259" key="3">
    <source>
        <dbReference type="Pfam" id="PF07589"/>
    </source>
</evidence>
<dbReference type="EMBL" id="JACHGW010000003">
    <property type="protein sequence ID" value="MBB6052065.1"/>
    <property type="molecule type" value="Genomic_DNA"/>
</dbReference>
<feature type="transmembrane region" description="Helical" evidence="1">
    <location>
        <begin position="226"/>
        <end position="246"/>
    </location>
</feature>
<dbReference type="RefSeq" id="WP_184200291.1">
    <property type="nucleotide sequence ID" value="NZ_JACHGW010000003.1"/>
</dbReference>
<keyword evidence="1" id="KW-0812">Transmembrane</keyword>
<keyword evidence="2" id="KW-0732">Signal</keyword>
<sequence>MKNLKYLALALVLAGGAHAQSYTTVPNLFGGVEGANALSTMVRSQPRTLQMVISASELVPVAHGDITGLTFRLDGLEAAGKPDFNISFTNYDIYLGQAAVTPSTISTDFASNYVAGTKTQMRSGALNLAAGYFTQTTAGGPNAFPVVTIAFNSGSGSYHYTGGDLVVELTHTGNSATDFRLDATPVTSTYSAIAAAGYNATTDDGTNLSPLLVRLMPVTQFQFTSAFIPEPGTLALFGVGLFGLALRRRRTA</sequence>
<feature type="signal peptide" evidence="2">
    <location>
        <begin position="1"/>
        <end position="19"/>
    </location>
</feature>
<dbReference type="AlphaFoldDB" id="A0A7W9W8E9"/>
<dbReference type="NCBIfam" id="TIGR02595">
    <property type="entry name" value="PEP_CTERM"/>
    <property type="match status" value="1"/>
</dbReference>
<keyword evidence="1" id="KW-1133">Transmembrane helix</keyword>